<reference evidence="2 3" key="1">
    <citation type="submission" date="2020-08" db="EMBL/GenBank/DDBJ databases">
        <title>Sequencing the genomes of 1000 actinobacteria strains.</title>
        <authorList>
            <person name="Klenk H.-P."/>
        </authorList>
    </citation>
    <scope>NUCLEOTIDE SEQUENCE [LARGE SCALE GENOMIC DNA]</scope>
    <source>
        <strain evidence="2 3">DSM 45582</strain>
    </source>
</reference>
<dbReference type="Pfam" id="PF26520">
    <property type="entry name" value="MftB_chaperone"/>
    <property type="match status" value="1"/>
</dbReference>
<evidence type="ECO:0000313" key="3">
    <source>
        <dbReference type="Proteomes" id="UP000580474"/>
    </source>
</evidence>
<protein>
    <submittedName>
        <fullName evidence="2">Putative mycofactocin binding protein MftB</fullName>
    </submittedName>
</protein>
<dbReference type="Proteomes" id="UP000580474">
    <property type="component" value="Unassembled WGS sequence"/>
</dbReference>
<dbReference type="NCBIfam" id="TIGR03967">
    <property type="entry name" value="mycofact_MftB"/>
    <property type="match status" value="1"/>
</dbReference>
<dbReference type="AlphaFoldDB" id="A0A840NCY3"/>
<proteinExistence type="predicted"/>
<dbReference type="RefSeq" id="WP_184478528.1">
    <property type="nucleotide sequence ID" value="NZ_JACHIV010000001.1"/>
</dbReference>
<evidence type="ECO:0000313" key="2">
    <source>
        <dbReference type="EMBL" id="MBB5068801.1"/>
    </source>
</evidence>
<name>A0A840NCY3_9PSEU</name>
<keyword evidence="3" id="KW-1185">Reference proteome</keyword>
<comment type="caution">
    <text evidence="2">The sequence shown here is derived from an EMBL/GenBank/DDBJ whole genome shotgun (WGS) entry which is preliminary data.</text>
</comment>
<organism evidence="2 3">
    <name type="scientific">Saccharopolyspora gloriosae</name>
    <dbReference type="NCBI Taxonomy" id="455344"/>
    <lineage>
        <taxon>Bacteria</taxon>
        <taxon>Bacillati</taxon>
        <taxon>Actinomycetota</taxon>
        <taxon>Actinomycetes</taxon>
        <taxon>Pseudonocardiales</taxon>
        <taxon>Pseudonocardiaceae</taxon>
        <taxon>Saccharopolyspora</taxon>
    </lineage>
</organism>
<dbReference type="EMBL" id="JACHIV010000001">
    <property type="protein sequence ID" value="MBB5068801.1"/>
    <property type="molecule type" value="Genomic_DNA"/>
</dbReference>
<dbReference type="InterPro" id="IPR023850">
    <property type="entry name" value="MftB"/>
</dbReference>
<gene>
    <name evidence="2" type="ORF">BJ969_001889</name>
</gene>
<accession>A0A840NCY3</accession>
<sequence>MACAASTEPGAAAGFDPGRPHRLSPTVSLRPERFGALVYDFTTRRLSFLKTPELVALVRELENQPDVHAALAETGVPAEQHPRYLQALAGLCDAGTIRPRG</sequence>
<feature type="region of interest" description="Disordered" evidence="1">
    <location>
        <begin position="1"/>
        <end position="27"/>
    </location>
</feature>
<evidence type="ECO:0000256" key="1">
    <source>
        <dbReference type="SAM" id="MobiDB-lite"/>
    </source>
</evidence>